<protein>
    <submittedName>
        <fullName evidence="1">Oxidase</fullName>
    </submittedName>
</protein>
<sequence>MKDFLRNEKNDLVINKLGDFDLGESDQQHVGDIFIAQKGEFKEFPLLGFGAINYVKTTISEYQFARELSIQLEYDNYLNPTIDTTEGIEKTKIII</sequence>
<reference evidence="1 2" key="1">
    <citation type="submission" date="2019-03" db="EMBL/GenBank/DDBJ databases">
        <title>Empedobacter tilapiae sp. nov., isolated from an intestine of Nile tilapia Oreochromis niloticus.</title>
        <authorList>
            <person name="Kim Y.-O."/>
            <person name="Yoon J.-H."/>
        </authorList>
    </citation>
    <scope>NUCLEOTIDE SEQUENCE [LARGE SCALE GENOMIC DNA]</scope>
    <source>
        <strain evidence="1 2">MRS2</strain>
    </source>
</reference>
<dbReference type="Proteomes" id="UP000297998">
    <property type="component" value="Unassembled WGS sequence"/>
</dbReference>
<dbReference type="OrthoDB" id="799440at2"/>
<organism evidence="1 2">
    <name type="scientific">Empedobacter tilapiae</name>
    <dbReference type="NCBI Taxonomy" id="2491114"/>
    <lineage>
        <taxon>Bacteria</taxon>
        <taxon>Pseudomonadati</taxon>
        <taxon>Bacteroidota</taxon>
        <taxon>Flavobacteriia</taxon>
        <taxon>Flavobacteriales</taxon>
        <taxon>Weeksellaceae</taxon>
        <taxon>Empedobacter</taxon>
    </lineage>
</organism>
<dbReference type="AlphaFoldDB" id="A0A4Z1B0U8"/>
<comment type="caution">
    <text evidence="1">The sequence shown here is derived from an EMBL/GenBank/DDBJ whole genome shotgun (WGS) entry which is preliminary data.</text>
</comment>
<accession>A0A4Z1B0U8</accession>
<name>A0A4Z1B0U8_9FLAO</name>
<evidence type="ECO:0000313" key="2">
    <source>
        <dbReference type="Proteomes" id="UP000297998"/>
    </source>
</evidence>
<evidence type="ECO:0000313" key="1">
    <source>
        <dbReference type="EMBL" id="TGN26753.1"/>
    </source>
</evidence>
<gene>
    <name evidence="1" type="ORF">E4J94_09920</name>
</gene>
<proteinExistence type="predicted"/>
<keyword evidence="2" id="KW-1185">Reference proteome</keyword>
<dbReference type="RefSeq" id="WP_135835652.1">
    <property type="nucleotide sequence ID" value="NZ_CAUQWU010000004.1"/>
</dbReference>
<dbReference type="EMBL" id="SRPE01000006">
    <property type="protein sequence ID" value="TGN26753.1"/>
    <property type="molecule type" value="Genomic_DNA"/>
</dbReference>